<feature type="transmembrane region" description="Helical" evidence="1">
    <location>
        <begin position="124"/>
        <end position="142"/>
    </location>
</feature>
<feature type="transmembrane region" description="Helical" evidence="1">
    <location>
        <begin position="45"/>
        <end position="63"/>
    </location>
</feature>
<sequence length="227" mass="23864">MPVFHVPHKGTFYALLIAIVAIVSMLLFFGFVGFALKRLGLSSELVLILMILSIAGSFINIPLMKIKSLVPIVSIREISVFGITFRVPSWNLKEMTTTVAVNVGGAVIPVLVSAYLLYRYPSAIPIAIAGIVMESLIVYQIARPVPGVGIVTPMIIPPTFAALVGILLGGIEAPIVAYCSGTIGTLIGADIMNLRRVNRIGAGTVSIGGAGTFDGIFLSGIVAVLLT</sequence>
<accession>A0A3R9PNE2</accession>
<keyword evidence="1" id="KW-1133">Transmembrane helix</keyword>
<dbReference type="RefSeq" id="WP_125670292.1">
    <property type="nucleotide sequence ID" value="NZ_RCOS01000023.1"/>
</dbReference>
<evidence type="ECO:0000313" key="2">
    <source>
        <dbReference type="EMBL" id="RSN78103.1"/>
    </source>
</evidence>
<dbReference type="AlphaFoldDB" id="A0A3R9PNE2"/>
<proteinExistence type="predicted"/>
<dbReference type="Proteomes" id="UP000277582">
    <property type="component" value="Unassembled WGS sequence"/>
</dbReference>
<feature type="transmembrane region" description="Helical" evidence="1">
    <location>
        <begin position="12"/>
        <end position="36"/>
    </location>
</feature>
<feature type="transmembrane region" description="Helical" evidence="1">
    <location>
        <begin position="99"/>
        <end position="118"/>
    </location>
</feature>
<comment type="caution">
    <text evidence="2">The sequence shown here is derived from an EMBL/GenBank/DDBJ whole genome shotgun (WGS) entry which is preliminary data.</text>
</comment>
<evidence type="ECO:0000313" key="3">
    <source>
        <dbReference type="Proteomes" id="UP000277582"/>
    </source>
</evidence>
<keyword evidence="3" id="KW-1185">Reference proteome</keyword>
<gene>
    <name evidence="2" type="ORF">D6D85_01455</name>
</gene>
<protein>
    <submittedName>
        <fullName evidence="2">DUF1614 domain-containing protein</fullName>
    </submittedName>
</protein>
<evidence type="ECO:0000256" key="1">
    <source>
        <dbReference type="SAM" id="Phobius"/>
    </source>
</evidence>
<dbReference type="Pfam" id="PF07758">
    <property type="entry name" value="DUF1614"/>
    <property type="match status" value="1"/>
</dbReference>
<keyword evidence="1" id="KW-0812">Transmembrane</keyword>
<feature type="transmembrane region" description="Helical" evidence="1">
    <location>
        <begin position="205"/>
        <end position="226"/>
    </location>
</feature>
<keyword evidence="1" id="KW-0472">Membrane</keyword>
<name>A0A3R9PNE2_9CREN</name>
<organism evidence="2 3">
    <name type="scientific">Candidatus Methanodesulfokora washburnensis</name>
    <dbReference type="NCBI Taxonomy" id="2478471"/>
    <lineage>
        <taxon>Archaea</taxon>
        <taxon>Thermoproteota</taxon>
        <taxon>Candidatus Korarchaeia</taxon>
        <taxon>Candidatus Korarchaeia incertae sedis</taxon>
        <taxon>Candidatus Methanodesulfokora</taxon>
    </lineage>
</organism>
<dbReference type="OrthoDB" id="46118at2157"/>
<reference evidence="2 3" key="1">
    <citation type="submission" date="2018-10" db="EMBL/GenBank/DDBJ databases">
        <title>Co-occurring genomic capacity for anaerobic methane metabolism and dissimilatory sulfite reduction discovered in the Korarchaeota.</title>
        <authorList>
            <person name="Mckay L.J."/>
            <person name="Dlakic M."/>
            <person name="Fields M.W."/>
            <person name="Delmont T.O."/>
            <person name="Eren A.M."/>
            <person name="Jay Z.J."/>
            <person name="Klingelsmith K.B."/>
            <person name="Rusch D.B."/>
            <person name="Inskeep W.P."/>
        </authorList>
    </citation>
    <scope>NUCLEOTIDE SEQUENCE [LARGE SCALE GENOMIC DNA]</scope>
    <source>
        <strain evidence="2 3">MDKW</strain>
    </source>
</reference>
<dbReference type="EMBL" id="RCOS01000023">
    <property type="protein sequence ID" value="RSN78103.1"/>
    <property type="molecule type" value="Genomic_DNA"/>
</dbReference>
<dbReference type="InterPro" id="IPR011672">
    <property type="entry name" value="DUF1614"/>
</dbReference>